<name>A0A6C0HGS5_9ZZZZ</name>
<feature type="transmembrane region" description="Helical" evidence="1">
    <location>
        <begin position="97"/>
        <end position="118"/>
    </location>
</feature>
<dbReference type="AlphaFoldDB" id="A0A6C0HGS5"/>
<dbReference type="EMBL" id="MN739952">
    <property type="protein sequence ID" value="QHT79689.1"/>
    <property type="molecule type" value="Genomic_DNA"/>
</dbReference>
<keyword evidence="1" id="KW-0812">Transmembrane</keyword>
<keyword evidence="1" id="KW-1133">Transmembrane helix</keyword>
<reference evidence="2" key="1">
    <citation type="journal article" date="2020" name="Nature">
        <title>Giant virus diversity and host interactions through global metagenomics.</title>
        <authorList>
            <person name="Schulz F."/>
            <person name="Roux S."/>
            <person name="Paez-Espino D."/>
            <person name="Jungbluth S."/>
            <person name="Walsh D.A."/>
            <person name="Denef V.J."/>
            <person name="McMahon K.D."/>
            <person name="Konstantinidis K.T."/>
            <person name="Eloe-Fadrosh E.A."/>
            <person name="Kyrpides N.C."/>
            <person name="Woyke T."/>
        </authorList>
    </citation>
    <scope>NUCLEOTIDE SEQUENCE</scope>
    <source>
        <strain evidence="2">GVMAG-M-3300023184-101</strain>
    </source>
</reference>
<accession>A0A6C0HGS5</accession>
<keyword evidence="1" id="KW-0472">Membrane</keyword>
<protein>
    <submittedName>
        <fullName evidence="2">Uncharacterized protein</fullName>
    </submittedName>
</protein>
<evidence type="ECO:0000256" key="1">
    <source>
        <dbReference type="SAM" id="Phobius"/>
    </source>
</evidence>
<organism evidence="2">
    <name type="scientific">viral metagenome</name>
    <dbReference type="NCBI Taxonomy" id="1070528"/>
    <lineage>
        <taxon>unclassified sequences</taxon>
        <taxon>metagenomes</taxon>
        <taxon>organismal metagenomes</taxon>
    </lineage>
</organism>
<evidence type="ECO:0000313" key="2">
    <source>
        <dbReference type="EMBL" id="QHT79689.1"/>
    </source>
</evidence>
<feature type="transmembrane region" description="Helical" evidence="1">
    <location>
        <begin position="66"/>
        <end position="85"/>
    </location>
</feature>
<proteinExistence type="predicted"/>
<sequence>MGAPAPRPPDFRTRPYSLSDKFRPIRGLGGHDPPPQLPQLVFGVFIIVCMEFNLVFIIGLGCVTNIGISCFCFCVAFDLFVKSIFMFIKGISLCCYYYYNINYFNNIIFIFLYFYIWFLGPDP</sequence>